<name>A0A914D3D2_9BILA</name>
<keyword evidence="1" id="KW-1185">Reference proteome</keyword>
<evidence type="ECO:0000313" key="2">
    <source>
        <dbReference type="WBParaSite" id="ACRNAN_scaffold18244.g29494.t1"/>
    </source>
</evidence>
<accession>A0A914D3D2</accession>
<reference evidence="2" key="1">
    <citation type="submission" date="2022-11" db="UniProtKB">
        <authorList>
            <consortium name="WormBaseParasite"/>
        </authorList>
    </citation>
    <scope>IDENTIFICATION</scope>
</reference>
<dbReference type="WBParaSite" id="ACRNAN_scaffold18244.g29494.t1">
    <property type="protein sequence ID" value="ACRNAN_scaffold18244.g29494.t1"/>
    <property type="gene ID" value="ACRNAN_scaffold18244.g29494"/>
</dbReference>
<sequence>AKAKAILKAEPYITKHERLVYRQCEKEAINPVALAKCIVSLMNSRDQALTPVQFSEQNDDAITFWDVIMPWKRMTNSKAYNTIGQTTDSTPESSNYIDLTPLARPMEKAAHKMSNLQKLKILKEFTEMQQHAQEFTKRINSDNSNFLRKHGFPFVYDTQKPKNLSFAEDVIDLINGYLKRANMNL</sequence>
<organism evidence="1 2">
    <name type="scientific">Acrobeloides nanus</name>
    <dbReference type="NCBI Taxonomy" id="290746"/>
    <lineage>
        <taxon>Eukaryota</taxon>
        <taxon>Metazoa</taxon>
        <taxon>Ecdysozoa</taxon>
        <taxon>Nematoda</taxon>
        <taxon>Chromadorea</taxon>
        <taxon>Rhabditida</taxon>
        <taxon>Tylenchina</taxon>
        <taxon>Cephalobomorpha</taxon>
        <taxon>Cephaloboidea</taxon>
        <taxon>Cephalobidae</taxon>
        <taxon>Acrobeloides</taxon>
    </lineage>
</organism>
<proteinExistence type="predicted"/>
<protein>
    <submittedName>
        <fullName evidence="2">Uncharacterized protein</fullName>
    </submittedName>
</protein>
<dbReference type="AlphaFoldDB" id="A0A914D3D2"/>
<dbReference type="Proteomes" id="UP000887540">
    <property type="component" value="Unplaced"/>
</dbReference>
<evidence type="ECO:0000313" key="1">
    <source>
        <dbReference type="Proteomes" id="UP000887540"/>
    </source>
</evidence>